<evidence type="ECO:0000313" key="1">
    <source>
        <dbReference type="EMBL" id="QJA78506.1"/>
    </source>
</evidence>
<evidence type="ECO:0000313" key="2">
    <source>
        <dbReference type="EMBL" id="QJA87539.1"/>
    </source>
</evidence>
<dbReference type="EMBL" id="MT142340">
    <property type="protein sequence ID" value="QJA78506.1"/>
    <property type="molecule type" value="Genomic_DNA"/>
</dbReference>
<reference evidence="2" key="1">
    <citation type="submission" date="2020-03" db="EMBL/GenBank/DDBJ databases">
        <title>The deep terrestrial virosphere.</title>
        <authorList>
            <person name="Holmfeldt K."/>
            <person name="Nilsson E."/>
            <person name="Simone D."/>
            <person name="Lopez-Fernandez M."/>
            <person name="Wu X."/>
            <person name="de Brujin I."/>
            <person name="Lundin D."/>
            <person name="Andersson A."/>
            <person name="Bertilsson S."/>
            <person name="Dopson M."/>
        </authorList>
    </citation>
    <scope>NUCLEOTIDE SEQUENCE</scope>
    <source>
        <strain evidence="1">MM415A01061</strain>
        <strain evidence="2">MM415B02963</strain>
    </source>
</reference>
<dbReference type="EMBL" id="MT142714">
    <property type="protein sequence ID" value="QJA87539.1"/>
    <property type="molecule type" value="Genomic_DNA"/>
</dbReference>
<name>A0A6M3KZL3_9ZZZZ</name>
<proteinExistence type="predicted"/>
<accession>A0A6M3KZL3</accession>
<dbReference type="AlphaFoldDB" id="A0A6M3KZL3"/>
<organism evidence="2">
    <name type="scientific">viral metagenome</name>
    <dbReference type="NCBI Taxonomy" id="1070528"/>
    <lineage>
        <taxon>unclassified sequences</taxon>
        <taxon>metagenomes</taxon>
        <taxon>organismal metagenomes</taxon>
    </lineage>
</organism>
<sequence length="422" mass="48516">MNMPTTFANFIQRQFQDKQNKLLSDRVVFLDRQVRHLTSQVQAAEDITTNTDSTSNRHYVGLPTRYNSYDKQVAQLGTMYDNLADWGNMVLKNVIDVRTAFSVGRGIDVVKQPEFAGSAETEIAWCKEFMRFNNLNEEMPQEYAKEAEIEGKILFRFGLDEENRNVRLIQIPWRQYKYKITHQPNDYLHYVKADCTATVEGTDVSFSLREPLFVYKRFGGSVNKPNETPPKTAFVIREMEDLDKAIWDWRKINRLFSMPTPVIYCPDKQTAKDVQKWIDESNWRIGKLLILGGLNMTFELVGWKGDGYTTIQKETESLVKTISGTTGIPVHFFGYPELLSNRDTADNLVELIALSTSKERRTWIGAYEEVFQKAIVIFNTAFGTNMNPNAITATIKEYNYKDVTGETGEAISNRNNTSSQQE</sequence>
<evidence type="ECO:0008006" key="3">
    <source>
        <dbReference type="Google" id="ProtNLM"/>
    </source>
</evidence>
<protein>
    <recommendedName>
        <fullName evidence="3">Portal protein</fullName>
    </recommendedName>
</protein>
<gene>
    <name evidence="1" type="ORF">MM415A01061_0010</name>
    <name evidence="2" type="ORF">MM415B02963_0007</name>
</gene>